<gene>
    <name evidence="1" type="ORF">CVM73_16305</name>
</gene>
<evidence type="ECO:0000313" key="2">
    <source>
        <dbReference type="Proteomes" id="UP000231194"/>
    </source>
</evidence>
<protein>
    <submittedName>
        <fullName evidence="1">Uncharacterized protein</fullName>
    </submittedName>
</protein>
<evidence type="ECO:0000313" key="1">
    <source>
        <dbReference type="EMBL" id="PJG54360.1"/>
    </source>
</evidence>
<dbReference type="Proteomes" id="UP000231194">
    <property type="component" value="Unassembled WGS sequence"/>
</dbReference>
<accession>A0A2M8R974</accession>
<comment type="caution">
    <text evidence="1">The sequence shown here is derived from an EMBL/GenBank/DDBJ whole genome shotgun (WGS) entry which is preliminary data.</text>
</comment>
<name>A0A2M8R974_9BRAD</name>
<dbReference type="AlphaFoldDB" id="A0A2M8R974"/>
<proteinExistence type="predicted"/>
<keyword evidence="2" id="KW-1185">Reference proteome</keyword>
<organism evidence="1 2">
    <name type="scientific">Bradyrhizobium forestalis</name>
    <dbReference type="NCBI Taxonomy" id="1419263"/>
    <lineage>
        <taxon>Bacteria</taxon>
        <taxon>Pseudomonadati</taxon>
        <taxon>Pseudomonadota</taxon>
        <taxon>Alphaproteobacteria</taxon>
        <taxon>Hyphomicrobiales</taxon>
        <taxon>Nitrobacteraceae</taxon>
        <taxon>Bradyrhizobium</taxon>
    </lineage>
</organism>
<sequence>MGEHLAVARLDHLAPEGHPAVTADPVVVGLVVAEAAPKGLSQPEAALEFQAQMVGSIAQTKKMRKSARPIAPEQALGFRAQPNPADRSLLSSCVNLWAAVRLGKARVFAPTR</sequence>
<dbReference type="EMBL" id="PGVG01000011">
    <property type="protein sequence ID" value="PJG54360.1"/>
    <property type="molecule type" value="Genomic_DNA"/>
</dbReference>
<reference evidence="1 2" key="1">
    <citation type="submission" date="2017-11" db="EMBL/GenBank/DDBJ databases">
        <title>Bradyrhizobium forestalis sp. nov., an efficient nitrogen-fixing bacterium isolated from nodules of forest legume species in the Amazon.</title>
        <authorList>
            <person name="Costa E.M."/>
            <person name="Guimaraes A."/>
            <person name="Carvalho T.S."/>
            <person name="Rodrigues T.L."/>
            <person name="Ribeiro P.R.A."/>
            <person name="Lebbe L."/>
            <person name="Willems A."/>
            <person name="Moreira F.M.S."/>
        </authorList>
    </citation>
    <scope>NUCLEOTIDE SEQUENCE [LARGE SCALE GENOMIC DNA]</scope>
    <source>
        <strain evidence="1 2">INPA54B</strain>
    </source>
</reference>